<organism evidence="1 2">
    <name type="scientific">Penicillium frequentans</name>
    <dbReference type="NCBI Taxonomy" id="3151616"/>
    <lineage>
        <taxon>Eukaryota</taxon>
        <taxon>Fungi</taxon>
        <taxon>Dikarya</taxon>
        <taxon>Ascomycota</taxon>
        <taxon>Pezizomycotina</taxon>
        <taxon>Eurotiomycetes</taxon>
        <taxon>Eurotiomycetidae</taxon>
        <taxon>Eurotiales</taxon>
        <taxon>Aspergillaceae</taxon>
        <taxon>Penicillium</taxon>
    </lineage>
</organism>
<name>A0AAD6CS43_9EURO</name>
<dbReference type="Proteomes" id="UP001220324">
    <property type="component" value="Unassembled WGS sequence"/>
</dbReference>
<evidence type="ECO:0000313" key="2">
    <source>
        <dbReference type="Proteomes" id="UP001220324"/>
    </source>
</evidence>
<sequence length="383" mass="43829">MSDNIRRIWIQLMQQLWRIIAPGRREVTGSLGELMEALVSGSAANIVPLFAVPLDTHRREHRRRRRGRMHKATTTNNLSKSHWDKAARIDQHDSKEIRGTDGKIKPNSLYALPSKVHNLIFGSLDEIEDVLSLSLVNRYFWAVGLTHIEDRIVSSLAPWAGERIICVSDDSDPSDFPPGLLSADEQADLAQLIRVHHIDTFTIDNKWKKTGSRSLSQRLEDRFKKWEAEHPLSEADRTEILMGLKPEMLEFYPRDQPWILRNLTTKEYVRSEVIALNESFIQRPQIDVLGFSEVLISRISWSSRPIDVGHGLNMSHGKWAGHRFDIVPLSCVPKCASQGWTDVSNEVLREMDLIFTSRKADDWRDSLSRRNQKLAPSVALGYS</sequence>
<evidence type="ECO:0000313" key="1">
    <source>
        <dbReference type="EMBL" id="KAJ5537767.1"/>
    </source>
</evidence>
<dbReference type="EMBL" id="JAQIZZ010000006">
    <property type="protein sequence ID" value="KAJ5537767.1"/>
    <property type="molecule type" value="Genomic_DNA"/>
</dbReference>
<keyword evidence="2" id="KW-1185">Reference proteome</keyword>
<dbReference type="AlphaFoldDB" id="A0AAD6CS43"/>
<reference evidence="1 2" key="1">
    <citation type="journal article" date="2023" name="IMA Fungus">
        <title>Comparative genomic study of the Penicillium genus elucidates a diverse pangenome and 15 lateral gene transfer events.</title>
        <authorList>
            <person name="Petersen C."/>
            <person name="Sorensen T."/>
            <person name="Nielsen M.R."/>
            <person name="Sondergaard T.E."/>
            <person name="Sorensen J.L."/>
            <person name="Fitzpatrick D.A."/>
            <person name="Frisvad J.C."/>
            <person name="Nielsen K.L."/>
        </authorList>
    </citation>
    <scope>NUCLEOTIDE SEQUENCE [LARGE SCALE GENOMIC DNA]</scope>
    <source>
        <strain evidence="1 2">IBT 35679</strain>
    </source>
</reference>
<evidence type="ECO:0008006" key="3">
    <source>
        <dbReference type="Google" id="ProtNLM"/>
    </source>
</evidence>
<proteinExistence type="predicted"/>
<accession>A0AAD6CS43</accession>
<comment type="caution">
    <text evidence="1">The sequence shown here is derived from an EMBL/GenBank/DDBJ whole genome shotgun (WGS) entry which is preliminary data.</text>
</comment>
<protein>
    <recommendedName>
        <fullName evidence="3">F-box domain-containing protein</fullName>
    </recommendedName>
</protein>
<gene>
    <name evidence="1" type="ORF">N7494_007246</name>
</gene>